<dbReference type="InterPro" id="IPR045857">
    <property type="entry name" value="O16G_dom_2"/>
</dbReference>
<dbReference type="Proteomes" id="UP001059819">
    <property type="component" value="Chromosome"/>
</dbReference>
<dbReference type="Gene3D" id="3.20.20.80">
    <property type="entry name" value="Glycosidases"/>
    <property type="match status" value="1"/>
</dbReference>
<dbReference type="InterPro" id="IPR013780">
    <property type="entry name" value="Glyco_hydro_b"/>
</dbReference>
<evidence type="ECO:0000256" key="1">
    <source>
        <dbReference type="ARBA" id="ARBA00008061"/>
    </source>
</evidence>
<dbReference type="PANTHER" id="PTHR10357">
    <property type="entry name" value="ALPHA-AMYLASE FAMILY MEMBER"/>
    <property type="match status" value="1"/>
</dbReference>
<dbReference type="Pfam" id="PF00128">
    <property type="entry name" value="Alpha-amylase"/>
    <property type="match status" value="1"/>
</dbReference>
<proteinExistence type="inferred from homology"/>
<protein>
    <submittedName>
        <fullName evidence="3">Alpha-glucosidase</fullName>
    </submittedName>
</protein>
<dbReference type="SUPFAM" id="SSF51011">
    <property type="entry name" value="Glycosyl hydrolase domain"/>
    <property type="match status" value="1"/>
</dbReference>
<organism evidence="3 4">
    <name type="scientific">Mycoplasma cottewii</name>
    <dbReference type="NCBI Taxonomy" id="51364"/>
    <lineage>
        <taxon>Bacteria</taxon>
        <taxon>Bacillati</taxon>
        <taxon>Mycoplasmatota</taxon>
        <taxon>Mollicutes</taxon>
        <taxon>Mycoplasmataceae</taxon>
        <taxon>Mycoplasma</taxon>
    </lineage>
</organism>
<feature type="domain" description="Glycosyl hydrolase family 13 catalytic" evidence="2">
    <location>
        <begin position="13"/>
        <end position="401"/>
    </location>
</feature>
<accession>A0ABY5TW77</accession>
<comment type="similarity">
    <text evidence="1">Belongs to the glycosyl hydrolase 13 family.</text>
</comment>
<dbReference type="NCBIfam" id="NF008183">
    <property type="entry name" value="PRK10933.1"/>
    <property type="match status" value="1"/>
</dbReference>
<gene>
    <name evidence="3" type="ORF">NX779_03690</name>
</gene>
<dbReference type="InterPro" id="IPR006047">
    <property type="entry name" value="GH13_cat_dom"/>
</dbReference>
<evidence type="ECO:0000259" key="2">
    <source>
        <dbReference type="SMART" id="SM00642"/>
    </source>
</evidence>
<sequence length="536" mass="62875">MNNYWWKNTVVYEMYLQSFKDSNNDGIGDLNGAIEKLEYLKNLGVGAIWLTPIYKSPLVDNGYDISDYKDINPIYGDLDKFKEFVDKANSLDIKIVMDLVLNHTSDQHEWFKQARSSKDNPYRDYYIWRDEPSDINSVFGGSAWEYDETTNQYYFHLFAKEQPDLNWENPKVREEIAKTVKWWCDFGIKGFRLDAIDLIGKEVDKKILNNGPNLHKYLYDLRANSWKTSDVMTVGECWGATLDQAIQFSNDENKEFSMVFNFEPILRFFSQEHKFKKTPVDFVKFKKIFEKWQQGLFNKGWSGLFLTNHDMPRMVSRFGNDKEYRIESSKSISTAIYLMQGTPFIHQGDEIGMTNVNWTDLNKYRDVEILNTYQTDVLGKKNITHDEFIEGVLEVGRDHSRTPIQWDDSEFAGFSKTRPWIDVNDNYKEVNAKNDLANPNGIYNFLKSLISFRSKSQFAEIINNGWFELIKADDQNIFAYSRTYENKTIKIISNWSENIVDISDIVNKNDDILLNTESSFDDMKLQPWQSIVVKQN</sequence>
<dbReference type="CDD" id="cd11333">
    <property type="entry name" value="AmyAc_SI_OligoGlu_DGase"/>
    <property type="match status" value="1"/>
</dbReference>
<dbReference type="InterPro" id="IPR017853">
    <property type="entry name" value="GH"/>
</dbReference>
<dbReference type="Gene3D" id="3.90.400.10">
    <property type="entry name" value="Oligo-1,6-glucosidase, Domain 2"/>
    <property type="match status" value="1"/>
</dbReference>
<dbReference type="RefSeq" id="WP_259430065.1">
    <property type="nucleotide sequence ID" value="NZ_CP103424.1"/>
</dbReference>
<dbReference type="SUPFAM" id="SSF51445">
    <property type="entry name" value="(Trans)glycosidases"/>
    <property type="match status" value="1"/>
</dbReference>
<name>A0ABY5TW77_9MOLU</name>
<evidence type="ECO:0000313" key="3">
    <source>
        <dbReference type="EMBL" id="UWD34882.1"/>
    </source>
</evidence>
<dbReference type="EMBL" id="CP103424">
    <property type="protein sequence ID" value="UWD34882.1"/>
    <property type="molecule type" value="Genomic_DNA"/>
</dbReference>
<dbReference type="PANTHER" id="PTHR10357:SF179">
    <property type="entry name" value="NEUTRAL AND BASIC AMINO ACID TRANSPORT PROTEIN RBAT"/>
    <property type="match status" value="1"/>
</dbReference>
<evidence type="ECO:0000313" key="4">
    <source>
        <dbReference type="Proteomes" id="UP001059819"/>
    </source>
</evidence>
<dbReference type="Gene3D" id="2.60.40.1180">
    <property type="entry name" value="Golgi alpha-mannosidase II"/>
    <property type="match status" value="1"/>
</dbReference>
<dbReference type="SMART" id="SM00642">
    <property type="entry name" value="Aamy"/>
    <property type="match status" value="1"/>
</dbReference>
<keyword evidence="4" id="KW-1185">Reference proteome</keyword>
<reference evidence="3" key="1">
    <citation type="submission" date="2022-08" db="EMBL/GenBank/DDBJ databases">
        <title>Complete genome sequence of Mycoplasma cottewii type strain VIS.</title>
        <authorList>
            <person name="Spergser J."/>
        </authorList>
    </citation>
    <scope>NUCLEOTIDE SEQUENCE</scope>
    <source>
        <strain evidence="3">VIS</strain>
    </source>
</reference>